<dbReference type="PANTHER" id="PTHR42749">
    <property type="entry name" value="CELL SHAPE-DETERMINING PROTEIN MREB"/>
    <property type="match status" value="1"/>
</dbReference>
<dbReference type="InterPro" id="IPR043129">
    <property type="entry name" value="ATPase_NBD"/>
</dbReference>
<dbReference type="HAMAP" id="MF_02207">
    <property type="entry name" value="MreB"/>
    <property type="match status" value="1"/>
</dbReference>
<evidence type="ECO:0000256" key="6">
    <source>
        <dbReference type="HAMAP-Rule" id="MF_02207"/>
    </source>
</evidence>
<keyword evidence="1 6" id="KW-0963">Cytoplasm</keyword>
<protein>
    <recommendedName>
        <fullName evidence="6">Cell shape-determining protein MreB</fullName>
    </recommendedName>
</protein>
<comment type="subcellular location">
    <subcellularLocation>
        <location evidence="6">Cytoplasm</location>
    </subcellularLocation>
    <text evidence="6">Membrane-associated.</text>
</comment>
<evidence type="ECO:0000256" key="2">
    <source>
        <dbReference type="ARBA" id="ARBA00022741"/>
    </source>
</evidence>
<dbReference type="NCBIfam" id="NF010539">
    <property type="entry name" value="PRK13927.1"/>
    <property type="match status" value="1"/>
</dbReference>
<dbReference type="STRING" id="341036.SAMN05660649_03700"/>
<comment type="subunit">
    <text evidence="6">Forms polymers.</text>
</comment>
<dbReference type="CDD" id="cd10225">
    <property type="entry name" value="ASKHA_NBD_MreB-like"/>
    <property type="match status" value="1"/>
</dbReference>
<keyword evidence="4 6" id="KW-0133">Cell shape</keyword>
<feature type="binding site" evidence="6">
    <location>
        <begin position="203"/>
        <end position="206"/>
    </location>
    <ligand>
        <name>ATP</name>
        <dbReference type="ChEBI" id="CHEBI:30616"/>
    </ligand>
</feature>
<feature type="binding site" evidence="6">
    <location>
        <begin position="155"/>
        <end position="157"/>
    </location>
    <ligand>
        <name>ATP</name>
        <dbReference type="ChEBI" id="CHEBI:30616"/>
    </ligand>
</feature>
<keyword evidence="8" id="KW-1185">Reference proteome</keyword>
<dbReference type="GO" id="GO:0000902">
    <property type="term" value="P:cell morphogenesis"/>
    <property type="evidence" value="ECO:0007669"/>
    <property type="project" value="InterPro"/>
</dbReference>
<evidence type="ECO:0000256" key="5">
    <source>
        <dbReference type="ARBA" id="ARBA00023458"/>
    </source>
</evidence>
<accession>A0A1I2X0E6</accession>
<keyword evidence="2 6" id="KW-0547">Nucleotide-binding</keyword>
<keyword evidence="3 6" id="KW-0067">ATP-binding</keyword>
<feature type="binding site" evidence="6">
    <location>
        <begin position="11"/>
        <end position="13"/>
    </location>
    <ligand>
        <name>ATP</name>
        <dbReference type="ChEBI" id="CHEBI:30616"/>
    </ligand>
</feature>
<evidence type="ECO:0000256" key="1">
    <source>
        <dbReference type="ARBA" id="ARBA00022490"/>
    </source>
</evidence>
<dbReference type="OrthoDB" id="9768127at2"/>
<name>A0A1I2X0E6_9FIRM</name>
<dbReference type="GO" id="GO:0005737">
    <property type="term" value="C:cytoplasm"/>
    <property type="evidence" value="ECO:0007669"/>
    <property type="project" value="UniProtKB-SubCell"/>
</dbReference>
<evidence type="ECO:0000256" key="3">
    <source>
        <dbReference type="ARBA" id="ARBA00022840"/>
    </source>
</evidence>
<dbReference type="SUPFAM" id="SSF53067">
    <property type="entry name" value="Actin-like ATPase domain"/>
    <property type="match status" value="2"/>
</dbReference>
<dbReference type="InterPro" id="IPR056546">
    <property type="entry name" value="MreB_MamK-like"/>
</dbReference>
<dbReference type="PANTHER" id="PTHR42749:SF1">
    <property type="entry name" value="CELL SHAPE-DETERMINING PROTEIN MREB"/>
    <property type="match status" value="1"/>
</dbReference>
<dbReference type="InterPro" id="IPR004753">
    <property type="entry name" value="MreB"/>
</dbReference>
<reference evidence="8" key="1">
    <citation type="submission" date="2016-10" db="EMBL/GenBank/DDBJ databases">
        <authorList>
            <person name="Varghese N."/>
            <person name="Submissions S."/>
        </authorList>
    </citation>
    <scope>NUCLEOTIDE SEQUENCE [LARGE SCALE GENOMIC DNA]</scope>
    <source>
        <strain evidence="8">DSM 17038</strain>
    </source>
</reference>
<dbReference type="PRINTS" id="PR01652">
    <property type="entry name" value="SHAPEPROTEIN"/>
</dbReference>
<proteinExistence type="inferred from homology"/>
<dbReference type="Proteomes" id="UP000199337">
    <property type="component" value="Unassembled WGS sequence"/>
</dbReference>
<comment type="similarity">
    <text evidence="5 6">Belongs to the FtsA/MreB family.</text>
</comment>
<organism evidence="7 8">
    <name type="scientific">Desulfotruncus arcticus DSM 17038</name>
    <dbReference type="NCBI Taxonomy" id="1121424"/>
    <lineage>
        <taxon>Bacteria</taxon>
        <taxon>Bacillati</taxon>
        <taxon>Bacillota</taxon>
        <taxon>Clostridia</taxon>
        <taxon>Eubacteriales</taxon>
        <taxon>Desulfallaceae</taxon>
        <taxon>Desulfotruncus</taxon>
    </lineage>
</organism>
<comment type="function">
    <text evidence="6">Forms membrane-associated dynamic filaments that are essential for cell shape determination. Acts by regulating cell wall synthesis and cell elongation, and thus cell shape. A feedback loop between cell geometry and MreB localization may maintain elongated cell shape by targeting cell wall growth to regions of negative cell wall curvature.</text>
</comment>
<evidence type="ECO:0000313" key="8">
    <source>
        <dbReference type="Proteomes" id="UP000199337"/>
    </source>
</evidence>
<dbReference type="Pfam" id="PF06723">
    <property type="entry name" value="MreB_Mbl"/>
    <property type="match status" value="1"/>
</dbReference>
<evidence type="ECO:0000313" key="7">
    <source>
        <dbReference type="EMBL" id="SFH06487.1"/>
    </source>
</evidence>
<dbReference type="GO" id="GO:0005524">
    <property type="term" value="F:ATP binding"/>
    <property type="evidence" value="ECO:0007669"/>
    <property type="project" value="UniProtKB-KW"/>
</dbReference>
<dbReference type="EMBL" id="FOOX01000015">
    <property type="protein sequence ID" value="SFH06487.1"/>
    <property type="molecule type" value="Genomic_DNA"/>
</dbReference>
<feature type="binding site" evidence="6">
    <location>
        <begin position="284"/>
        <end position="287"/>
    </location>
    <ligand>
        <name>ATP</name>
        <dbReference type="ChEBI" id="CHEBI:30616"/>
    </ligand>
</feature>
<dbReference type="NCBIfam" id="TIGR00904">
    <property type="entry name" value="mreB"/>
    <property type="match status" value="1"/>
</dbReference>
<sequence>MSTDIGIDLGTANVLVYVKGKGIVLTEPSVVAIDKISGKVIAVGSEARRMLGRTPGNIVATRPLRNGVIADYDVTEKMLRYFIEKAVGKKLFFKPRVMVCIPSGVTGVEERAVKQAAVQAGARQTHVIEEPLAAALGAGLDISQPGGTMVVDIGGGTTDVAVLSLGGIVISISLRVGGDKFDEAIIKYVRREYNLAIGERTAEEIKMEIVNAYPDAGPPAEMQVRGRDLLDGLPKEVTVSSDNIYEAIRENLALVVGAVKEVLEQTPPELAADIVDKGIVLTGGGSLLRDLDKLIASETGLNVFIAEDPLSCVAIGTGRALTMLNVLNDQHKRRMIRKVIKQKVYAG</sequence>
<dbReference type="RefSeq" id="WP_092473090.1">
    <property type="nucleotide sequence ID" value="NZ_FOOX01000015.1"/>
</dbReference>
<dbReference type="Gene3D" id="3.30.420.40">
    <property type="match status" value="2"/>
</dbReference>
<dbReference type="GO" id="GO:0008360">
    <property type="term" value="P:regulation of cell shape"/>
    <property type="evidence" value="ECO:0007669"/>
    <property type="project" value="UniProtKB-UniRule"/>
</dbReference>
<gene>
    <name evidence="6" type="primary">mreB</name>
    <name evidence="7" type="ORF">SAMN05660649_03700</name>
</gene>
<evidence type="ECO:0000256" key="4">
    <source>
        <dbReference type="ARBA" id="ARBA00022960"/>
    </source>
</evidence>
<dbReference type="AlphaFoldDB" id="A0A1I2X0E6"/>